<dbReference type="Proteomes" id="UP001224781">
    <property type="component" value="Unassembled WGS sequence"/>
</dbReference>
<sequence length="85" mass="9317">MSKHIEALTQLSNLSEPIRFGTAGEAIRHLVPVAILLDERLAALEAASKPANNEDLKRALIDAQNAIEKALNHFRTTAEENRCGK</sequence>
<dbReference type="EMBL" id="JAUTBL010000001">
    <property type="protein sequence ID" value="MDQ1183163.1"/>
    <property type="molecule type" value="Genomic_DNA"/>
</dbReference>
<reference evidence="1 2" key="1">
    <citation type="submission" date="2023-07" db="EMBL/GenBank/DDBJ databases">
        <title>Functional and genomic diversity of the sorghum phyllosphere microbiome.</title>
        <authorList>
            <person name="Shade A."/>
        </authorList>
    </citation>
    <scope>NUCLEOTIDE SEQUENCE [LARGE SCALE GENOMIC DNA]</scope>
    <source>
        <strain evidence="1 2">SORGH_AS_1126</strain>
    </source>
</reference>
<evidence type="ECO:0000313" key="2">
    <source>
        <dbReference type="Proteomes" id="UP001224781"/>
    </source>
</evidence>
<gene>
    <name evidence="1" type="ORF">QE408_000285</name>
</gene>
<comment type="caution">
    <text evidence="1">The sequence shown here is derived from an EMBL/GenBank/DDBJ whole genome shotgun (WGS) entry which is preliminary data.</text>
</comment>
<keyword evidence="2" id="KW-1185">Reference proteome</keyword>
<proteinExistence type="predicted"/>
<organism evidence="1 2">
    <name type="scientific">Agrobacterium larrymoorei</name>
    <dbReference type="NCBI Taxonomy" id="160699"/>
    <lineage>
        <taxon>Bacteria</taxon>
        <taxon>Pseudomonadati</taxon>
        <taxon>Pseudomonadota</taxon>
        <taxon>Alphaproteobacteria</taxon>
        <taxon>Hyphomicrobiales</taxon>
        <taxon>Rhizobiaceae</taxon>
        <taxon>Rhizobium/Agrobacterium group</taxon>
        <taxon>Agrobacterium</taxon>
    </lineage>
</organism>
<protein>
    <submittedName>
        <fullName evidence="1">Uncharacterized protein</fullName>
    </submittedName>
</protein>
<name>A0ABU0UDZ7_9HYPH</name>
<accession>A0ABU0UDZ7</accession>
<dbReference type="RefSeq" id="WP_306927914.1">
    <property type="nucleotide sequence ID" value="NZ_JAUTBL010000001.1"/>
</dbReference>
<evidence type="ECO:0000313" key="1">
    <source>
        <dbReference type="EMBL" id="MDQ1183163.1"/>
    </source>
</evidence>